<proteinExistence type="predicted"/>
<name>A0AAE1A871_9GAST</name>
<organism evidence="1 2">
    <name type="scientific">Elysia crispata</name>
    <name type="common">lettuce slug</name>
    <dbReference type="NCBI Taxonomy" id="231223"/>
    <lineage>
        <taxon>Eukaryota</taxon>
        <taxon>Metazoa</taxon>
        <taxon>Spiralia</taxon>
        <taxon>Lophotrochozoa</taxon>
        <taxon>Mollusca</taxon>
        <taxon>Gastropoda</taxon>
        <taxon>Heterobranchia</taxon>
        <taxon>Euthyneura</taxon>
        <taxon>Panpulmonata</taxon>
        <taxon>Sacoglossa</taxon>
        <taxon>Placobranchoidea</taxon>
        <taxon>Plakobranchidae</taxon>
        <taxon>Elysia</taxon>
    </lineage>
</organism>
<comment type="caution">
    <text evidence="1">The sequence shown here is derived from an EMBL/GenBank/DDBJ whole genome shotgun (WGS) entry which is preliminary data.</text>
</comment>
<keyword evidence="2" id="KW-1185">Reference proteome</keyword>
<accession>A0AAE1A871</accession>
<dbReference type="AlphaFoldDB" id="A0AAE1A871"/>
<gene>
    <name evidence="1" type="ORF">RRG08_002436</name>
</gene>
<reference evidence="1" key="1">
    <citation type="journal article" date="2023" name="G3 (Bethesda)">
        <title>A reference genome for the long-term kleptoplast-retaining sea slug Elysia crispata morphotype clarki.</title>
        <authorList>
            <person name="Eastman K.E."/>
            <person name="Pendleton A.L."/>
            <person name="Shaikh M.A."/>
            <person name="Suttiyut T."/>
            <person name="Ogas R."/>
            <person name="Tomko P."/>
            <person name="Gavelis G."/>
            <person name="Widhalm J.R."/>
            <person name="Wisecaver J.H."/>
        </authorList>
    </citation>
    <scope>NUCLEOTIDE SEQUENCE</scope>
    <source>
        <strain evidence="1">ECLA1</strain>
    </source>
</reference>
<dbReference type="EMBL" id="JAWDGP010002483">
    <property type="protein sequence ID" value="KAK3782800.1"/>
    <property type="molecule type" value="Genomic_DNA"/>
</dbReference>
<evidence type="ECO:0000313" key="1">
    <source>
        <dbReference type="EMBL" id="KAK3782800.1"/>
    </source>
</evidence>
<evidence type="ECO:0000313" key="2">
    <source>
        <dbReference type="Proteomes" id="UP001283361"/>
    </source>
</evidence>
<sequence>MATKKDYKPSICFRKLPILSRATIYQETSPADNRQALAKRKWDEIGRPLEKGEFHIRYLPDRMGNETDDTYLIKNDKRPLVSSIRTSVETLALVLQCPPNLIHDDPKRVSRGF</sequence>
<protein>
    <submittedName>
        <fullName evidence="1">Uncharacterized protein</fullName>
    </submittedName>
</protein>
<dbReference type="Proteomes" id="UP001283361">
    <property type="component" value="Unassembled WGS sequence"/>
</dbReference>